<dbReference type="SUPFAM" id="SSF102405">
    <property type="entry name" value="MCP/YpsA-like"/>
    <property type="match status" value="1"/>
</dbReference>
<keyword evidence="5" id="KW-1185">Reference proteome</keyword>
<dbReference type="NCBIfam" id="TIGR00732">
    <property type="entry name" value="dprA"/>
    <property type="match status" value="1"/>
</dbReference>
<comment type="caution">
    <text evidence="4">The sequence shown here is derived from an EMBL/GenBank/DDBJ whole genome shotgun (WGS) entry which is preliminary data.</text>
</comment>
<dbReference type="EMBL" id="JAATNW010000006">
    <property type="protein sequence ID" value="NMH60599.1"/>
    <property type="molecule type" value="Genomic_DNA"/>
</dbReference>
<reference evidence="4 5" key="1">
    <citation type="submission" date="2020-03" db="EMBL/GenBank/DDBJ databases">
        <title>Alteromonas ponticola sp. nov., isolated from seawater.</title>
        <authorList>
            <person name="Yoon J.-H."/>
            <person name="Kim Y.-O."/>
        </authorList>
    </citation>
    <scope>NUCLEOTIDE SEQUENCE [LARGE SCALE GENOMIC DNA]</scope>
    <source>
        <strain evidence="4 5">MYP5</strain>
    </source>
</reference>
<feature type="domain" description="Smf/DprA SLOG" evidence="2">
    <location>
        <begin position="88"/>
        <end position="297"/>
    </location>
</feature>
<dbReference type="Pfam" id="PF17782">
    <property type="entry name" value="WHD_DprA"/>
    <property type="match status" value="1"/>
</dbReference>
<dbReference type="PANTHER" id="PTHR43022">
    <property type="entry name" value="PROTEIN SMF"/>
    <property type="match status" value="1"/>
</dbReference>
<organism evidence="4 5">
    <name type="scientific">Alteromonas ponticola</name>
    <dbReference type="NCBI Taxonomy" id="2720613"/>
    <lineage>
        <taxon>Bacteria</taxon>
        <taxon>Pseudomonadati</taxon>
        <taxon>Pseudomonadota</taxon>
        <taxon>Gammaproteobacteria</taxon>
        <taxon>Alteromonadales</taxon>
        <taxon>Alteromonadaceae</taxon>
        <taxon>Alteromonas/Salinimonas group</taxon>
        <taxon>Alteromonas</taxon>
    </lineage>
</organism>
<dbReference type="Proteomes" id="UP000709336">
    <property type="component" value="Unassembled WGS sequence"/>
</dbReference>
<feature type="domain" description="DprA winged helix" evidence="3">
    <location>
        <begin position="313"/>
        <end position="369"/>
    </location>
</feature>
<evidence type="ECO:0000313" key="5">
    <source>
        <dbReference type="Proteomes" id="UP000709336"/>
    </source>
</evidence>
<evidence type="ECO:0000259" key="2">
    <source>
        <dbReference type="Pfam" id="PF02481"/>
    </source>
</evidence>
<name>A0ABX1R295_9ALTE</name>
<dbReference type="Gene3D" id="1.10.10.10">
    <property type="entry name" value="Winged helix-like DNA-binding domain superfamily/Winged helix DNA-binding domain"/>
    <property type="match status" value="1"/>
</dbReference>
<protein>
    <submittedName>
        <fullName evidence="4">DNA-protecting protein DprA</fullName>
    </submittedName>
</protein>
<dbReference type="RefSeq" id="WP_169211168.1">
    <property type="nucleotide sequence ID" value="NZ_JAATNW010000006.1"/>
</dbReference>
<gene>
    <name evidence="4" type="primary">dprA</name>
    <name evidence="4" type="ORF">HCJ96_11245</name>
</gene>
<dbReference type="Gene3D" id="3.40.50.450">
    <property type="match status" value="1"/>
</dbReference>
<evidence type="ECO:0000313" key="4">
    <source>
        <dbReference type="EMBL" id="NMH60599.1"/>
    </source>
</evidence>
<dbReference type="Pfam" id="PF02481">
    <property type="entry name" value="DNA_processg_A"/>
    <property type="match status" value="1"/>
</dbReference>
<comment type="similarity">
    <text evidence="1">Belongs to the DprA/Smf family.</text>
</comment>
<evidence type="ECO:0000259" key="3">
    <source>
        <dbReference type="Pfam" id="PF17782"/>
    </source>
</evidence>
<dbReference type="InterPro" id="IPR041614">
    <property type="entry name" value="DprA_WH"/>
</dbReference>
<accession>A0ABX1R295</accession>
<dbReference type="PANTHER" id="PTHR43022:SF1">
    <property type="entry name" value="PROTEIN SMF"/>
    <property type="match status" value="1"/>
</dbReference>
<dbReference type="InterPro" id="IPR003488">
    <property type="entry name" value="DprA"/>
</dbReference>
<proteinExistence type="inferred from homology"/>
<dbReference type="InterPro" id="IPR057666">
    <property type="entry name" value="DrpA_SLOG"/>
</dbReference>
<evidence type="ECO:0000256" key="1">
    <source>
        <dbReference type="ARBA" id="ARBA00006525"/>
    </source>
</evidence>
<dbReference type="InterPro" id="IPR036388">
    <property type="entry name" value="WH-like_DNA-bd_sf"/>
</dbReference>
<sequence>MKQSIKDQQAVVKWLALSTIKGVTPREWLQLITQNALTLEQLFSGEWCAAATTSKTLPHQLATLIASADKGCIEHSLNWQSAAESHRLISIECASYPAMLKQLSSPPLVLFVQGDHHTLANPSIAIVGSRRCTHGGKQIAHDFAWQLADRGWSVVSGLATGIDAAAHNGAMLGHANTIAVTGTGPDKVYPARHRELHENILASGGAVVSEFWPGTPPRAAHFPRRNRIIAAMSAGTLVIEAAIKSGTLITANLAIDLGREVFAVPGNINNFTSEGCHYLIQQGAKLVFKVEDIIEEFSSLPVQFTLKCVDEQQKSRPENLATDELLDSVDFDVTAVDVIAERNKLSVSEVLATLIEYELRGCVAAVPGGYIKLRGKKNVRHPHVSI</sequence>